<name>A0A5Y2YCE8_SALET</name>
<reference evidence="2" key="1">
    <citation type="journal article" date="2018" name="Genome Biol.">
        <title>SKESA: strategic k-mer extension for scrupulous assemblies.</title>
        <authorList>
            <person name="Souvorov A."/>
            <person name="Agarwala R."/>
            <person name="Lipman D.J."/>
        </authorList>
    </citation>
    <scope>NUCLEOTIDE SEQUENCE</scope>
    <source>
        <strain evidence="4">09-0793</strain>
        <strain evidence="3">12-2229</strain>
        <strain evidence="5">13-4047</strain>
        <strain evidence="2">13-7331</strain>
    </source>
</reference>
<comment type="caution">
    <text evidence="1">The sequence shown here is derived from an EMBL/GenBank/DDBJ whole genome shotgun (WGS) entry which is preliminary data.</text>
</comment>
<evidence type="ECO:0000313" key="3">
    <source>
        <dbReference type="EMBL" id="HAE6051953.1"/>
    </source>
</evidence>
<evidence type="ECO:0000313" key="2">
    <source>
        <dbReference type="EMBL" id="HAC6946909.1"/>
    </source>
</evidence>
<evidence type="ECO:0000313" key="5">
    <source>
        <dbReference type="EMBL" id="HAE7704281.1"/>
    </source>
</evidence>
<proteinExistence type="predicted"/>
<sequence>MNKILNIVILNFVLFISGVQATNISLQLNLTTATDRLLSGSFTSADAILDSDMKGFQLNNPTNIVNVYPVASNGVDKYAGFSLSGNTSVIKLIGQKYGATIEIPFELVAFDASSSAEGNDGTAVIAGTCKGSDLSHLVSPGVFKSVAQPLDQNFCTTSSHLFLFQDTVTPFQIKRANYQWKIKDGKDFNSIFNERNYPSDIYSGSTLIQSTEIHITNSATGDKDSFINGFLMNITWDNKPYINHVTSSNPDMNFIAERTEGNRYKANGSLFISVGGALGRSLRVTPRSTTTPIGNLRVPEAPLVNPLPYKMEIISLNSGARFKLIDGVLGKSWAAEFNTTSIEDGLNMNFRIDVSAEYDNPSPGYYYIEYLTFIFETNELF</sequence>
<reference evidence="2" key="2">
    <citation type="submission" date="2018-07" db="EMBL/GenBank/DDBJ databases">
        <authorList>
            <consortium name="NCBI Pathogen Detection Project"/>
        </authorList>
    </citation>
    <scope>NUCLEOTIDE SEQUENCE</scope>
    <source>
        <strain evidence="4">09-0793</strain>
        <strain evidence="3">12-2229</strain>
        <strain evidence="5">13-4047</strain>
        <strain evidence="2">13-7331</strain>
    </source>
</reference>
<dbReference type="AlphaFoldDB" id="A0A5Y2YCE8"/>
<dbReference type="EMBL" id="DAASZT010000004">
    <property type="protein sequence ID" value="HAE7704281.1"/>
    <property type="molecule type" value="Genomic_DNA"/>
</dbReference>
<protein>
    <submittedName>
        <fullName evidence="1">Uncharacterized protein</fullName>
    </submittedName>
</protein>
<dbReference type="EMBL" id="DAASXX010000010">
    <property type="protein sequence ID" value="HAE7517315.1"/>
    <property type="molecule type" value="Genomic_DNA"/>
</dbReference>
<accession>A0A5Y2YCE8</accession>
<dbReference type="EMBL" id="AAIOLQ010000005">
    <property type="protein sequence ID" value="ECG4536764.1"/>
    <property type="molecule type" value="Genomic_DNA"/>
</dbReference>
<dbReference type="Proteomes" id="UP000839596">
    <property type="component" value="Unassembled WGS sequence"/>
</dbReference>
<reference evidence="1" key="3">
    <citation type="submission" date="2019-03" db="EMBL/GenBank/DDBJ databases">
        <authorList>
            <person name="Ashton P.M."/>
            <person name="Dallman T."/>
            <person name="Nair S."/>
            <person name="De Pinna E."/>
            <person name="Peters T."/>
            <person name="Grant K."/>
        </authorList>
    </citation>
    <scope>NUCLEOTIDE SEQUENCE [LARGE SCALE GENOMIC DNA]</scope>
    <source>
        <strain evidence="1">314986</strain>
    </source>
</reference>
<evidence type="ECO:0000313" key="1">
    <source>
        <dbReference type="EMBL" id="ECG4536764.1"/>
    </source>
</evidence>
<evidence type="ECO:0000313" key="4">
    <source>
        <dbReference type="EMBL" id="HAE7517315.1"/>
    </source>
</evidence>
<organism evidence="1">
    <name type="scientific">Salmonella enterica subsp. enterica serovar Javiana</name>
    <dbReference type="NCBI Taxonomy" id="363569"/>
    <lineage>
        <taxon>Bacteria</taxon>
        <taxon>Pseudomonadati</taxon>
        <taxon>Pseudomonadota</taxon>
        <taxon>Gammaproteobacteria</taxon>
        <taxon>Enterobacterales</taxon>
        <taxon>Enterobacteriaceae</taxon>
        <taxon>Salmonella</taxon>
    </lineage>
</organism>
<dbReference type="EMBL" id="DAAMJS010000002">
    <property type="protein sequence ID" value="HAC6946909.1"/>
    <property type="molecule type" value="Genomic_DNA"/>
</dbReference>
<gene>
    <name evidence="1" type="ORF">E0S65_08665</name>
    <name evidence="2" type="ORF">G0D41_06910</name>
    <name evidence="3" type="ORF">G4I76_003784</name>
    <name evidence="4" type="ORF">G4P10_001709</name>
    <name evidence="5" type="ORF">G4P47_003271</name>
</gene>
<dbReference type="EMBL" id="DAASLT010000009">
    <property type="protein sequence ID" value="HAE6051953.1"/>
    <property type="molecule type" value="Genomic_DNA"/>
</dbReference>